<protein>
    <submittedName>
        <fullName evidence="2">Uncharacterized protein</fullName>
    </submittedName>
</protein>
<dbReference type="EMBL" id="JAHYIQ010000021">
    <property type="protein sequence ID" value="KAK1123018.1"/>
    <property type="molecule type" value="Genomic_DNA"/>
</dbReference>
<reference evidence="2" key="1">
    <citation type="submission" date="2021-10" db="EMBL/GenBank/DDBJ databases">
        <title>Melipona bicolor Genome sequencing and assembly.</title>
        <authorList>
            <person name="Araujo N.S."/>
            <person name="Arias M.C."/>
        </authorList>
    </citation>
    <scope>NUCLEOTIDE SEQUENCE</scope>
    <source>
        <strain evidence="2">USP_2M_L1-L4_2017</strain>
        <tissue evidence="2">Whole body</tissue>
    </source>
</reference>
<gene>
    <name evidence="2" type="ORF">K0M31_008654</name>
</gene>
<dbReference type="AlphaFoldDB" id="A0AA40FPL7"/>
<evidence type="ECO:0000256" key="1">
    <source>
        <dbReference type="SAM" id="MobiDB-lite"/>
    </source>
</evidence>
<evidence type="ECO:0000313" key="2">
    <source>
        <dbReference type="EMBL" id="KAK1123018.1"/>
    </source>
</evidence>
<keyword evidence="3" id="KW-1185">Reference proteome</keyword>
<feature type="compositionally biased region" description="Basic and acidic residues" evidence="1">
    <location>
        <begin position="70"/>
        <end position="80"/>
    </location>
</feature>
<proteinExistence type="predicted"/>
<comment type="caution">
    <text evidence="2">The sequence shown here is derived from an EMBL/GenBank/DDBJ whole genome shotgun (WGS) entry which is preliminary data.</text>
</comment>
<dbReference type="Proteomes" id="UP001177670">
    <property type="component" value="Unassembled WGS sequence"/>
</dbReference>
<accession>A0AA40FPL7</accession>
<feature type="region of interest" description="Disordered" evidence="1">
    <location>
        <begin position="51"/>
        <end position="132"/>
    </location>
</feature>
<name>A0AA40FPL7_9HYME</name>
<evidence type="ECO:0000313" key="3">
    <source>
        <dbReference type="Proteomes" id="UP001177670"/>
    </source>
</evidence>
<organism evidence="2 3">
    <name type="scientific">Melipona bicolor</name>
    <dbReference type="NCBI Taxonomy" id="60889"/>
    <lineage>
        <taxon>Eukaryota</taxon>
        <taxon>Metazoa</taxon>
        <taxon>Ecdysozoa</taxon>
        <taxon>Arthropoda</taxon>
        <taxon>Hexapoda</taxon>
        <taxon>Insecta</taxon>
        <taxon>Pterygota</taxon>
        <taxon>Neoptera</taxon>
        <taxon>Endopterygota</taxon>
        <taxon>Hymenoptera</taxon>
        <taxon>Apocrita</taxon>
        <taxon>Aculeata</taxon>
        <taxon>Apoidea</taxon>
        <taxon>Anthophila</taxon>
        <taxon>Apidae</taxon>
        <taxon>Melipona</taxon>
    </lineage>
</organism>
<sequence>MRQSDRIQVRPGLKINPSWPRLNPLGTLITKPDSFGGAVQICLHAKDYSTKDEKAKKVCKQPKPKWISPRGDDVRERNEGTNEAMSRQNEGTEELGKKDRKGKGEKRKASDNGVIKGGRTNRLGVIEEERRR</sequence>